<keyword evidence="2" id="KW-1185">Reference proteome</keyword>
<dbReference type="Proteomes" id="UP000549913">
    <property type="component" value="Unassembled WGS sequence"/>
</dbReference>
<name>A0A852STI0_9MICO</name>
<dbReference type="RefSeq" id="WP_179549085.1">
    <property type="nucleotide sequence ID" value="NZ_BSEW01000002.1"/>
</dbReference>
<evidence type="ECO:0000313" key="1">
    <source>
        <dbReference type="EMBL" id="NYD72296.1"/>
    </source>
</evidence>
<comment type="caution">
    <text evidence="1">The sequence shown here is derived from an EMBL/GenBank/DDBJ whole genome shotgun (WGS) entry which is preliminary data.</text>
</comment>
<evidence type="ECO:0008006" key="3">
    <source>
        <dbReference type="Google" id="ProtNLM"/>
    </source>
</evidence>
<gene>
    <name evidence="1" type="ORF">BJ984_003454</name>
</gene>
<dbReference type="EMBL" id="JACCBM010000001">
    <property type="protein sequence ID" value="NYD72296.1"/>
    <property type="molecule type" value="Genomic_DNA"/>
</dbReference>
<dbReference type="AlphaFoldDB" id="A0A852STI0"/>
<organism evidence="1 2">
    <name type="scientific">Herbiconiux flava</name>
    <dbReference type="NCBI Taxonomy" id="881268"/>
    <lineage>
        <taxon>Bacteria</taxon>
        <taxon>Bacillati</taxon>
        <taxon>Actinomycetota</taxon>
        <taxon>Actinomycetes</taxon>
        <taxon>Micrococcales</taxon>
        <taxon>Microbacteriaceae</taxon>
        <taxon>Herbiconiux</taxon>
    </lineage>
</organism>
<reference evidence="1 2" key="1">
    <citation type="submission" date="2020-07" db="EMBL/GenBank/DDBJ databases">
        <title>Sequencing the genomes of 1000 actinobacteria strains.</title>
        <authorList>
            <person name="Klenk H.-P."/>
        </authorList>
    </citation>
    <scope>NUCLEOTIDE SEQUENCE [LARGE SCALE GENOMIC DNA]</scope>
    <source>
        <strain evidence="1 2">DSM 26474</strain>
    </source>
</reference>
<sequence>MTQARALIVDTLTELLPDHKIVRVQRDPGVIERPTIVIKQSSIIPEPSAPLAWLRVSFVITIVTELTDPERAEDALDALVPDLIRRLETVPALEFESAVKVSYGPDENFAYDLTVQTITPKE</sequence>
<evidence type="ECO:0000313" key="2">
    <source>
        <dbReference type="Proteomes" id="UP000549913"/>
    </source>
</evidence>
<protein>
    <recommendedName>
        <fullName evidence="3">DUF3168 domain-containing protein</fullName>
    </recommendedName>
</protein>
<accession>A0A852STI0</accession>
<proteinExistence type="predicted"/>